<evidence type="ECO:0000313" key="2">
    <source>
        <dbReference type="EMBL" id="KAF2271933.1"/>
    </source>
</evidence>
<feature type="compositionally biased region" description="Basic and acidic residues" evidence="1">
    <location>
        <begin position="1"/>
        <end position="12"/>
    </location>
</feature>
<dbReference type="OrthoDB" id="5385910at2759"/>
<sequence>MPPIRLHKDDPIKPTSDTTSTSTAAAKPPSESTPQTANPPPTRTTPFSQPATTTASTYNPSNDTAPPPPQPGARPIPPTSSPEAAQAQTTGTPSPPQPGAIPGPTPTATAGGGHGDGGYTATHITTLTHGPPPQLGIPPPTDSQLAGRSTTISTTARQNNAPGPTTIPLGPAGSPYQHAHSGGAIPSQTGSTEPHQRPSLEHPPGYMQAPDHIGGGRGTPGWQQQAQHEGTGSDESTGSGVGETAWNLLTRAGEALKKGEEAAWKAVRNK</sequence>
<feature type="region of interest" description="Disordered" evidence="1">
    <location>
        <begin position="1"/>
        <end position="245"/>
    </location>
</feature>
<feature type="compositionally biased region" description="Pro residues" evidence="1">
    <location>
        <begin position="93"/>
        <end position="105"/>
    </location>
</feature>
<proteinExistence type="predicted"/>
<feature type="compositionally biased region" description="Low complexity" evidence="1">
    <location>
        <begin position="229"/>
        <end position="244"/>
    </location>
</feature>
<dbReference type="GeneID" id="54552511"/>
<gene>
    <name evidence="2" type="ORF">EI97DRAFT_437415</name>
</gene>
<feature type="compositionally biased region" description="Polar residues" evidence="1">
    <location>
        <begin position="142"/>
        <end position="163"/>
    </location>
</feature>
<evidence type="ECO:0000313" key="3">
    <source>
        <dbReference type="Proteomes" id="UP000800097"/>
    </source>
</evidence>
<feature type="compositionally biased region" description="Pro residues" evidence="1">
    <location>
        <begin position="65"/>
        <end position="80"/>
    </location>
</feature>
<reference evidence="2" key="1">
    <citation type="journal article" date="2020" name="Stud. Mycol.">
        <title>101 Dothideomycetes genomes: a test case for predicting lifestyles and emergence of pathogens.</title>
        <authorList>
            <person name="Haridas S."/>
            <person name="Albert R."/>
            <person name="Binder M."/>
            <person name="Bloem J."/>
            <person name="Labutti K."/>
            <person name="Salamov A."/>
            <person name="Andreopoulos B."/>
            <person name="Baker S."/>
            <person name="Barry K."/>
            <person name="Bills G."/>
            <person name="Bluhm B."/>
            <person name="Cannon C."/>
            <person name="Castanera R."/>
            <person name="Culley D."/>
            <person name="Daum C."/>
            <person name="Ezra D."/>
            <person name="Gonzalez J."/>
            <person name="Henrissat B."/>
            <person name="Kuo A."/>
            <person name="Liang C."/>
            <person name="Lipzen A."/>
            <person name="Lutzoni F."/>
            <person name="Magnuson J."/>
            <person name="Mondo S."/>
            <person name="Nolan M."/>
            <person name="Ohm R."/>
            <person name="Pangilinan J."/>
            <person name="Park H.-J."/>
            <person name="Ramirez L."/>
            <person name="Alfaro M."/>
            <person name="Sun H."/>
            <person name="Tritt A."/>
            <person name="Yoshinaga Y."/>
            <person name="Zwiers L.-H."/>
            <person name="Turgeon B."/>
            <person name="Goodwin S."/>
            <person name="Spatafora J."/>
            <person name="Crous P."/>
            <person name="Grigoriev I."/>
        </authorList>
    </citation>
    <scope>NUCLEOTIDE SEQUENCE</scope>
    <source>
        <strain evidence="2">CBS 379.55</strain>
    </source>
</reference>
<accession>A0A6A6J700</accession>
<name>A0A6A6J700_WESOR</name>
<dbReference type="AlphaFoldDB" id="A0A6A6J700"/>
<evidence type="ECO:0000256" key="1">
    <source>
        <dbReference type="SAM" id="MobiDB-lite"/>
    </source>
</evidence>
<dbReference type="EMBL" id="ML986530">
    <property type="protein sequence ID" value="KAF2271933.1"/>
    <property type="molecule type" value="Genomic_DNA"/>
</dbReference>
<dbReference type="RefSeq" id="XP_033649472.1">
    <property type="nucleotide sequence ID" value="XM_033799336.1"/>
</dbReference>
<organism evidence="2 3">
    <name type="scientific">Westerdykella ornata</name>
    <dbReference type="NCBI Taxonomy" id="318751"/>
    <lineage>
        <taxon>Eukaryota</taxon>
        <taxon>Fungi</taxon>
        <taxon>Dikarya</taxon>
        <taxon>Ascomycota</taxon>
        <taxon>Pezizomycotina</taxon>
        <taxon>Dothideomycetes</taxon>
        <taxon>Pleosporomycetidae</taxon>
        <taxon>Pleosporales</taxon>
        <taxon>Sporormiaceae</taxon>
        <taxon>Westerdykella</taxon>
    </lineage>
</organism>
<dbReference type="Proteomes" id="UP000800097">
    <property type="component" value="Unassembled WGS sequence"/>
</dbReference>
<feature type="compositionally biased region" description="Polar residues" evidence="1">
    <location>
        <begin position="44"/>
        <end position="64"/>
    </location>
</feature>
<keyword evidence="3" id="KW-1185">Reference proteome</keyword>
<feature type="compositionally biased region" description="Pro residues" evidence="1">
    <location>
        <begin position="130"/>
        <end position="141"/>
    </location>
</feature>
<protein>
    <submittedName>
        <fullName evidence="2">Uncharacterized protein</fullName>
    </submittedName>
</protein>
<feature type="compositionally biased region" description="Low complexity" evidence="1">
    <location>
        <begin position="13"/>
        <end position="34"/>
    </location>
</feature>